<name>A0ABY1QKA2_9BACT</name>
<dbReference type="PANTHER" id="PTHR44520:SF2">
    <property type="entry name" value="RESPONSE REGULATOR RCP1"/>
    <property type="match status" value="1"/>
</dbReference>
<dbReference type="EMBL" id="FXUG01000014">
    <property type="protein sequence ID" value="SMP71870.1"/>
    <property type="molecule type" value="Genomic_DNA"/>
</dbReference>
<sequence>MQLADMLFESRVLGRAVKGLEYMDCPGEMVESRRGVRVAGGVFGFRMRKTQRCATSTNRHQSNTMTAKTDVRSKQNRMIENKTDSGKFNEVTLLLVEDDALDVVAIRRALKKNRIANPLKVAKDGLEALDILRGTGCDRLQRPYLILLDLNMPRMNGIEFLTELRDDPNLRDSIVFVLTTSDDDADIIRAYENLIAGYMVKSKAGEDFFKLIGMLDHYWRIIEFPPGHYVEGKSTLQSR</sequence>
<dbReference type="InterPro" id="IPR011006">
    <property type="entry name" value="CheY-like_superfamily"/>
</dbReference>
<dbReference type="CDD" id="cd17557">
    <property type="entry name" value="REC_Rcp-like"/>
    <property type="match status" value="1"/>
</dbReference>
<proteinExistence type="predicted"/>
<dbReference type="Proteomes" id="UP001158067">
    <property type="component" value="Unassembled WGS sequence"/>
</dbReference>
<evidence type="ECO:0000313" key="4">
    <source>
        <dbReference type="Proteomes" id="UP001158067"/>
    </source>
</evidence>
<evidence type="ECO:0000313" key="3">
    <source>
        <dbReference type="EMBL" id="SMP71870.1"/>
    </source>
</evidence>
<dbReference type="SMART" id="SM00448">
    <property type="entry name" value="REC"/>
    <property type="match status" value="1"/>
</dbReference>
<comment type="caution">
    <text evidence="3">The sequence shown here is derived from an EMBL/GenBank/DDBJ whole genome shotgun (WGS) entry which is preliminary data.</text>
</comment>
<dbReference type="Pfam" id="PF00072">
    <property type="entry name" value="Response_reg"/>
    <property type="match status" value="1"/>
</dbReference>
<feature type="modified residue" description="4-aspartylphosphate" evidence="1">
    <location>
        <position position="149"/>
    </location>
</feature>
<protein>
    <submittedName>
        <fullName evidence="3">Response regulator receiver domain-containing protein</fullName>
    </submittedName>
</protein>
<feature type="domain" description="Response regulatory" evidence="2">
    <location>
        <begin position="92"/>
        <end position="216"/>
    </location>
</feature>
<dbReference type="PROSITE" id="PS50110">
    <property type="entry name" value="RESPONSE_REGULATORY"/>
    <property type="match status" value="1"/>
</dbReference>
<evidence type="ECO:0000259" key="2">
    <source>
        <dbReference type="PROSITE" id="PS50110"/>
    </source>
</evidence>
<organism evidence="3 4">
    <name type="scientific">Neorhodopirellula lusitana</name>
    <dbReference type="NCBI Taxonomy" id="445327"/>
    <lineage>
        <taxon>Bacteria</taxon>
        <taxon>Pseudomonadati</taxon>
        <taxon>Planctomycetota</taxon>
        <taxon>Planctomycetia</taxon>
        <taxon>Pirellulales</taxon>
        <taxon>Pirellulaceae</taxon>
        <taxon>Neorhodopirellula</taxon>
    </lineage>
</organism>
<dbReference type="Gene3D" id="3.40.50.2300">
    <property type="match status" value="1"/>
</dbReference>
<accession>A0ABY1QKA2</accession>
<keyword evidence="1" id="KW-0597">Phosphoprotein</keyword>
<dbReference type="PANTHER" id="PTHR44520">
    <property type="entry name" value="RESPONSE REGULATOR RCP1-RELATED"/>
    <property type="match status" value="1"/>
</dbReference>
<reference evidence="3 4" key="1">
    <citation type="submission" date="2017-05" db="EMBL/GenBank/DDBJ databases">
        <authorList>
            <person name="Varghese N."/>
            <person name="Submissions S."/>
        </authorList>
    </citation>
    <scope>NUCLEOTIDE SEQUENCE [LARGE SCALE GENOMIC DNA]</scope>
    <source>
        <strain evidence="3 4">DSM 25457</strain>
    </source>
</reference>
<dbReference type="InterPro" id="IPR001789">
    <property type="entry name" value="Sig_transdc_resp-reg_receiver"/>
</dbReference>
<dbReference type="InterPro" id="IPR052893">
    <property type="entry name" value="TCS_response_regulator"/>
</dbReference>
<evidence type="ECO:0000256" key="1">
    <source>
        <dbReference type="PROSITE-ProRule" id="PRU00169"/>
    </source>
</evidence>
<keyword evidence="4" id="KW-1185">Reference proteome</keyword>
<gene>
    <name evidence="3" type="ORF">SAMN06265222_114131</name>
</gene>
<dbReference type="SUPFAM" id="SSF52172">
    <property type="entry name" value="CheY-like"/>
    <property type="match status" value="1"/>
</dbReference>